<evidence type="ECO:0000313" key="2">
    <source>
        <dbReference type="Proteomes" id="UP000265618"/>
    </source>
</evidence>
<dbReference type="InterPro" id="IPR033469">
    <property type="entry name" value="CYTH-like_dom_sf"/>
</dbReference>
<protein>
    <submittedName>
        <fullName evidence="1">Uncharacterized protein</fullName>
    </submittedName>
</protein>
<gene>
    <name evidence="1" type="ORF">KIPB_016458</name>
</gene>
<proteinExistence type="predicted"/>
<dbReference type="SUPFAM" id="SSF55154">
    <property type="entry name" value="CYTH-like phosphatases"/>
    <property type="match status" value="1"/>
</dbReference>
<dbReference type="EMBL" id="BDIP01010071">
    <property type="protein sequence ID" value="GIQ92595.1"/>
    <property type="molecule type" value="Genomic_DNA"/>
</dbReference>
<comment type="caution">
    <text evidence="1">The sequence shown here is derived from an EMBL/GenBank/DDBJ whole genome shotgun (WGS) entry which is preliminary data.</text>
</comment>
<reference evidence="1 2" key="1">
    <citation type="journal article" date="2018" name="PLoS ONE">
        <title>The draft genome of Kipferlia bialata reveals reductive genome evolution in fornicate parasites.</title>
        <authorList>
            <person name="Tanifuji G."/>
            <person name="Takabayashi S."/>
            <person name="Kume K."/>
            <person name="Takagi M."/>
            <person name="Nakayama T."/>
            <person name="Kamikawa R."/>
            <person name="Inagaki Y."/>
            <person name="Hashimoto T."/>
        </authorList>
    </citation>
    <scope>NUCLEOTIDE SEQUENCE [LARGE SCALE GENOMIC DNA]</scope>
    <source>
        <strain evidence="1">NY0173</strain>
    </source>
</reference>
<name>A0A9K3GS09_9EUKA</name>
<dbReference type="Gene3D" id="2.40.320.10">
    <property type="entry name" value="Hypothetical Protein Pfu-838710-001"/>
    <property type="match status" value="1"/>
</dbReference>
<sequence>MRVASVNGGETVSDITYKGPQMQSDSKAKIRLEHVCGILDPAQLTLVLGALGYTPGTIVRKRRAVWRLRDVLCGTSVSL</sequence>
<evidence type="ECO:0000313" key="1">
    <source>
        <dbReference type="EMBL" id="GIQ92595.1"/>
    </source>
</evidence>
<organism evidence="1 2">
    <name type="scientific">Kipferlia bialata</name>
    <dbReference type="NCBI Taxonomy" id="797122"/>
    <lineage>
        <taxon>Eukaryota</taxon>
        <taxon>Metamonada</taxon>
        <taxon>Carpediemonas-like organisms</taxon>
        <taxon>Kipferlia</taxon>
    </lineage>
</organism>
<feature type="non-terminal residue" evidence="1">
    <location>
        <position position="1"/>
    </location>
</feature>
<keyword evidence="2" id="KW-1185">Reference proteome</keyword>
<accession>A0A9K3GS09</accession>
<dbReference type="AlphaFoldDB" id="A0A9K3GS09"/>
<dbReference type="Proteomes" id="UP000265618">
    <property type="component" value="Unassembled WGS sequence"/>
</dbReference>